<dbReference type="PANTHER" id="PTHR10566:SF113">
    <property type="entry name" value="PROTEIN ACTIVITY OF BC1 COMPLEX KINASE 7, CHLOROPLASTIC"/>
    <property type="match status" value="1"/>
</dbReference>
<accession>A0A6J4H437</accession>
<dbReference type="InterPro" id="IPR011009">
    <property type="entry name" value="Kinase-like_dom_sf"/>
</dbReference>
<gene>
    <name evidence="3" type="ORF">AVDCRST_MAG76-285</name>
</gene>
<proteinExistence type="inferred from homology"/>
<reference evidence="3" key="1">
    <citation type="submission" date="2020-02" db="EMBL/GenBank/DDBJ databases">
        <authorList>
            <person name="Meier V. D."/>
        </authorList>
    </citation>
    <scope>NUCLEOTIDE SEQUENCE</scope>
    <source>
        <strain evidence="3">AVDCRST_MAG76</strain>
    </source>
</reference>
<dbReference type="SUPFAM" id="SSF56112">
    <property type="entry name" value="Protein kinase-like (PK-like)"/>
    <property type="match status" value="1"/>
</dbReference>
<feature type="domain" description="ABC1 atypical kinase-like" evidence="2">
    <location>
        <begin position="130"/>
        <end position="369"/>
    </location>
</feature>
<evidence type="ECO:0000259" key="2">
    <source>
        <dbReference type="Pfam" id="PF03109"/>
    </source>
</evidence>
<dbReference type="AlphaFoldDB" id="A0A6J4H437"/>
<protein>
    <submittedName>
        <fullName evidence="3">ABC1 family protein</fullName>
    </submittedName>
</protein>
<dbReference type="EMBL" id="CADCSZ010000020">
    <property type="protein sequence ID" value="CAA9214457.1"/>
    <property type="molecule type" value="Genomic_DNA"/>
</dbReference>
<dbReference type="InterPro" id="IPR050154">
    <property type="entry name" value="UbiB_kinase"/>
</dbReference>
<evidence type="ECO:0000256" key="1">
    <source>
        <dbReference type="ARBA" id="ARBA00009670"/>
    </source>
</evidence>
<organism evidence="3">
    <name type="scientific">uncultured Acidimicrobiales bacterium</name>
    <dbReference type="NCBI Taxonomy" id="310071"/>
    <lineage>
        <taxon>Bacteria</taxon>
        <taxon>Bacillati</taxon>
        <taxon>Actinomycetota</taxon>
        <taxon>Acidimicrobiia</taxon>
        <taxon>Acidimicrobiales</taxon>
        <taxon>environmental samples</taxon>
    </lineage>
</organism>
<dbReference type="CDD" id="cd05121">
    <property type="entry name" value="ABC1_ADCK3-like"/>
    <property type="match status" value="1"/>
</dbReference>
<sequence length="542" mass="59899">MEEPPADHAIGSFTTSGPWVVVPDELRWRRGLVAVRRTTHEEVPSLIRHRRLPPGARVVFVGRLLGAALLGWYAVERRRSPGTPASRTGLSRRLRKAFERLGPTYIKLGQIISSGEGIFPEELVREFRLLRDRVPAEAYEDVVKIVEDDLGRPLATVFSDFTTEPIAAASIAQVHAAHLLDGTPVVVKVQRPTVAVMVRRDLAAMSWIAPWLIGRIPVSALANPPALVELFAETIVEELDFRLEAENMLDIARVLAGTEERAVVVPRPHPTLVTKRVLVMERLSGFSFDDVEGMRAAGVDTRAVVRACMITLLEGCMLHGVFHGDLHGGNLLVRADGKVALLDYGITGRLTEPRRLAFLRLLVGGTLNDVRIQLSALIDLGALPVGTDLEAVIADLDLEGPVRDPTKMSSDELTRELQQLVKKLLGYGAKAPKELMLFVKDLLFIDGALATLAPDVDLFAEITWIAMWFAEQHGEKIAAEMGIDLSKAAVDLDGLRASIGVDGSVQTMTHRELQERRAIIRKRFEEDRPTLRGRRRRARSKP</sequence>
<dbReference type="PANTHER" id="PTHR10566">
    <property type="entry name" value="CHAPERONE-ACTIVITY OF BC1 COMPLEX CABC1 -RELATED"/>
    <property type="match status" value="1"/>
</dbReference>
<evidence type="ECO:0000313" key="3">
    <source>
        <dbReference type="EMBL" id="CAA9214457.1"/>
    </source>
</evidence>
<dbReference type="Gene3D" id="1.10.510.10">
    <property type="entry name" value="Transferase(Phosphotransferase) domain 1"/>
    <property type="match status" value="1"/>
</dbReference>
<name>A0A6J4H437_9ACTN</name>
<comment type="similarity">
    <text evidence="1">Belongs to the protein kinase superfamily. ADCK protein kinase family.</text>
</comment>
<dbReference type="InterPro" id="IPR004147">
    <property type="entry name" value="ABC1_dom"/>
</dbReference>
<dbReference type="Pfam" id="PF03109">
    <property type="entry name" value="ABC1"/>
    <property type="match status" value="1"/>
</dbReference>